<proteinExistence type="predicted"/>
<dbReference type="EMBL" id="CP108036">
    <property type="protein sequence ID" value="WUN82462.1"/>
    <property type="molecule type" value="Genomic_DNA"/>
</dbReference>
<organism evidence="1 2">
    <name type="scientific">Streptomyces erythrochromogenes</name>
    <dbReference type="NCBI Taxonomy" id="285574"/>
    <lineage>
        <taxon>Bacteria</taxon>
        <taxon>Bacillati</taxon>
        <taxon>Actinomycetota</taxon>
        <taxon>Actinomycetes</taxon>
        <taxon>Kitasatosporales</taxon>
        <taxon>Streptomycetaceae</taxon>
        <taxon>Streptomyces</taxon>
    </lineage>
</organism>
<gene>
    <name evidence="1" type="ORF">OHA91_30495</name>
</gene>
<dbReference type="Proteomes" id="UP001432312">
    <property type="component" value="Chromosome"/>
</dbReference>
<accession>A0ABZ1QJ89</accession>
<dbReference type="GeneID" id="95500465"/>
<sequence>MLMRAPEEIGSWTWDLDDVAEPGLESMLEIAGRMSAVLEAHALWRLTHLSGLVHHRKGRPQCELPAENSRGRTDCFP</sequence>
<protein>
    <submittedName>
        <fullName evidence="1">Uncharacterized protein</fullName>
    </submittedName>
</protein>
<keyword evidence="2" id="KW-1185">Reference proteome</keyword>
<dbReference type="RefSeq" id="WP_328740387.1">
    <property type="nucleotide sequence ID" value="NZ_CP108036.1"/>
</dbReference>
<evidence type="ECO:0000313" key="1">
    <source>
        <dbReference type="EMBL" id="WUN82462.1"/>
    </source>
</evidence>
<reference evidence="1" key="1">
    <citation type="submission" date="2022-10" db="EMBL/GenBank/DDBJ databases">
        <title>The complete genomes of actinobacterial strains from the NBC collection.</title>
        <authorList>
            <person name="Joergensen T.S."/>
            <person name="Alvarez Arevalo M."/>
            <person name="Sterndorff E.B."/>
            <person name="Faurdal D."/>
            <person name="Vuksanovic O."/>
            <person name="Mourched A.-S."/>
            <person name="Charusanti P."/>
            <person name="Shaw S."/>
            <person name="Blin K."/>
            <person name="Weber T."/>
        </authorList>
    </citation>
    <scope>NUCLEOTIDE SEQUENCE</scope>
    <source>
        <strain evidence="1">NBC_00303</strain>
    </source>
</reference>
<evidence type="ECO:0000313" key="2">
    <source>
        <dbReference type="Proteomes" id="UP001432312"/>
    </source>
</evidence>
<name>A0ABZ1QJ89_9ACTN</name>